<proteinExistence type="predicted"/>
<comment type="caution">
    <text evidence="2">The sequence shown here is derived from an EMBL/GenBank/DDBJ whole genome shotgun (WGS) entry which is preliminary data.</text>
</comment>
<evidence type="ECO:0000313" key="3">
    <source>
        <dbReference type="Proteomes" id="UP000078397"/>
    </source>
</evidence>
<dbReference type="RefSeq" id="XP_018145124.2">
    <property type="nucleotide sequence ID" value="XM_018283866.2"/>
</dbReference>
<reference evidence="2 3" key="1">
    <citation type="journal article" date="2016" name="PLoS Pathog.">
        <title>Biosynthesis of antibiotic leucinostatins in bio-control fungus Purpureocillium lilacinum and their inhibition on phytophthora revealed by genome mining.</title>
        <authorList>
            <person name="Wang G."/>
            <person name="Liu Z."/>
            <person name="Lin R."/>
            <person name="Li E."/>
            <person name="Mao Z."/>
            <person name="Ling J."/>
            <person name="Yang Y."/>
            <person name="Yin W.B."/>
            <person name="Xie B."/>
        </authorList>
    </citation>
    <scope>NUCLEOTIDE SEQUENCE [LARGE SCALE GENOMIC DNA]</scope>
    <source>
        <strain evidence="2">170</strain>
    </source>
</reference>
<name>A0A179FRN4_METCM</name>
<dbReference type="GeneID" id="28847860"/>
<dbReference type="Proteomes" id="UP000078397">
    <property type="component" value="Unassembled WGS sequence"/>
</dbReference>
<gene>
    <name evidence="2" type="ORF">VFPPC_04521</name>
</gene>
<keyword evidence="3" id="KW-1185">Reference proteome</keyword>
<dbReference type="AlphaFoldDB" id="A0A179FRN4"/>
<dbReference type="KEGG" id="pchm:VFPPC_04521"/>
<evidence type="ECO:0000313" key="2">
    <source>
        <dbReference type="EMBL" id="OAQ68274.2"/>
    </source>
</evidence>
<evidence type="ECO:0000256" key="1">
    <source>
        <dbReference type="SAM" id="MobiDB-lite"/>
    </source>
</evidence>
<protein>
    <submittedName>
        <fullName evidence="2">Uncharacterized protein</fullName>
    </submittedName>
</protein>
<organism evidence="2 3">
    <name type="scientific">Pochonia chlamydosporia 170</name>
    <dbReference type="NCBI Taxonomy" id="1380566"/>
    <lineage>
        <taxon>Eukaryota</taxon>
        <taxon>Fungi</taxon>
        <taxon>Dikarya</taxon>
        <taxon>Ascomycota</taxon>
        <taxon>Pezizomycotina</taxon>
        <taxon>Sordariomycetes</taxon>
        <taxon>Hypocreomycetidae</taxon>
        <taxon>Hypocreales</taxon>
        <taxon>Clavicipitaceae</taxon>
        <taxon>Pochonia</taxon>
    </lineage>
</organism>
<feature type="region of interest" description="Disordered" evidence="1">
    <location>
        <begin position="1"/>
        <end position="21"/>
    </location>
</feature>
<dbReference type="EMBL" id="LSBJ02000003">
    <property type="protein sequence ID" value="OAQ68274.2"/>
    <property type="molecule type" value="Genomic_DNA"/>
</dbReference>
<accession>A0A179FRN4</accession>
<sequence>MASLSRTTTEHLRTNCSAEMATPRRPRLLRCNVTEASISKQSASRDVIITPASPSAVYLLNKMGSVSLNPTNADAGEVDEVALKGQVRAISYSEESSPYASVDYRTSDKASVLTGWFLAGLKYQPDGSEVADRHHRGVFQLSEFRQLVID</sequence>